<name>A0A9X1VKV3_9FLAO</name>
<gene>
    <name evidence="1" type="ORF">MC378_04230</name>
</gene>
<sequence>MLFFISFNFKAQHCGFDHSSLFITSVKDRVSNRIIKNLKITLVDSNKVAFINKKRRPELTVYKYYNNDSIYIFHHNLKENFPKLNRKYYENGLPVSRGKYFLLVRSYFEKEKLFLKIEDLNDVYVTRYILINKKNELPLCTSLTKVWNEVKAEEDVTINVFLNKKEAE</sequence>
<reference evidence="1" key="1">
    <citation type="submission" date="2022-02" db="EMBL/GenBank/DDBJ databases">
        <title>Polaribacter sp. MSW13, isolated from seawater.</title>
        <authorList>
            <person name="Kristyanto S."/>
            <person name="Jung J."/>
            <person name="Jeon C.O."/>
        </authorList>
    </citation>
    <scope>NUCLEOTIDE SEQUENCE</scope>
    <source>
        <strain evidence="1">MSW13</strain>
    </source>
</reference>
<evidence type="ECO:0000313" key="1">
    <source>
        <dbReference type="EMBL" id="MCI2228364.1"/>
    </source>
</evidence>
<dbReference type="EMBL" id="JAKQYM010000002">
    <property type="protein sequence ID" value="MCI2228364.1"/>
    <property type="molecule type" value="Genomic_DNA"/>
</dbReference>
<accession>A0A9X1VKV3</accession>
<dbReference type="AlphaFoldDB" id="A0A9X1VKV3"/>
<proteinExistence type="predicted"/>
<comment type="caution">
    <text evidence="1">The sequence shown here is derived from an EMBL/GenBank/DDBJ whole genome shotgun (WGS) entry which is preliminary data.</text>
</comment>
<protein>
    <submittedName>
        <fullName evidence="1">Uncharacterized protein</fullName>
    </submittedName>
</protein>
<keyword evidence="2" id="KW-1185">Reference proteome</keyword>
<organism evidence="1 2">
    <name type="scientific">Polaribacter marinus</name>
    <dbReference type="NCBI Taxonomy" id="2916838"/>
    <lineage>
        <taxon>Bacteria</taxon>
        <taxon>Pseudomonadati</taxon>
        <taxon>Bacteroidota</taxon>
        <taxon>Flavobacteriia</taxon>
        <taxon>Flavobacteriales</taxon>
        <taxon>Flavobacteriaceae</taxon>
    </lineage>
</organism>
<evidence type="ECO:0000313" key="2">
    <source>
        <dbReference type="Proteomes" id="UP001139369"/>
    </source>
</evidence>
<dbReference type="Proteomes" id="UP001139369">
    <property type="component" value="Unassembled WGS sequence"/>
</dbReference>